<dbReference type="InterPro" id="IPR036179">
    <property type="entry name" value="Ig-like_dom_sf"/>
</dbReference>
<evidence type="ECO:0000256" key="5">
    <source>
        <dbReference type="SAM" id="Phobius"/>
    </source>
</evidence>
<dbReference type="Gene3D" id="2.60.40.10">
    <property type="entry name" value="Immunoglobulins"/>
    <property type="match status" value="4"/>
</dbReference>
<evidence type="ECO:0000256" key="4">
    <source>
        <dbReference type="ARBA" id="ARBA00046458"/>
    </source>
</evidence>
<evidence type="ECO:0000256" key="2">
    <source>
        <dbReference type="ARBA" id="ARBA00041781"/>
    </source>
</evidence>
<dbReference type="SMART" id="SM00408">
    <property type="entry name" value="IGc2"/>
    <property type="match status" value="3"/>
</dbReference>
<evidence type="ECO:0000256" key="1">
    <source>
        <dbReference type="ARBA" id="ARBA00040106"/>
    </source>
</evidence>
<feature type="transmembrane region" description="Helical" evidence="5">
    <location>
        <begin position="400"/>
        <end position="425"/>
    </location>
</feature>
<keyword evidence="9" id="KW-1185">Reference proteome</keyword>
<feature type="domain" description="Ig-like" evidence="7">
    <location>
        <begin position="220"/>
        <end position="306"/>
    </location>
</feature>
<keyword evidence="5" id="KW-0472">Membrane</keyword>
<dbReference type="PANTHER" id="PTHR46013:SF4">
    <property type="entry name" value="B-CELL RECEPTOR CD22-RELATED"/>
    <property type="match status" value="1"/>
</dbReference>
<dbReference type="EMBL" id="JAFJMO010000001">
    <property type="protein sequence ID" value="KAJ8287461.1"/>
    <property type="molecule type" value="Genomic_DNA"/>
</dbReference>
<comment type="caution">
    <text evidence="8">The sequence shown here is derived from an EMBL/GenBank/DDBJ whole genome shotgun (WGS) entry which is preliminary data.</text>
</comment>
<evidence type="ECO:0000313" key="9">
    <source>
        <dbReference type="Proteomes" id="UP001152803"/>
    </source>
</evidence>
<dbReference type="OrthoDB" id="6250964at2759"/>
<feature type="domain" description="Ig-like" evidence="7">
    <location>
        <begin position="311"/>
        <end position="393"/>
    </location>
</feature>
<dbReference type="InterPro" id="IPR007110">
    <property type="entry name" value="Ig-like_dom"/>
</dbReference>
<feature type="chain" id="PRO_5040287607" description="B-cell receptor CD22" evidence="6">
    <location>
        <begin position="18"/>
        <end position="487"/>
    </location>
</feature>
<dbReference type="SMART" id="SM00409">
    <property type="entry name" value="IG"/>
    <property type="match status" value="4"/>
</dbReference>
<dbReference type="InterPro" id="IPR003599">
    <property type="entry name" value="Ig_sub"/>
</dbReference>
<evidence type="ECO:0000259" key="7">
    <source>
        <dbReference type="PROSITE" id="PS50835"/>
    </source>
</evidence>
<organism evidence="8 9">
    <name type="scientific">Conger conger</name>
    <name type="common">Conger eel</name>
    <name type="synonym">Muraena conger</name>
    <dbReference type="NCBI Taxonomy" id="82655"/>
    <lineage>
        <taxon>Eukaryota</taxon>
        <taxon>Metazoa</taxon>
        <taxon>Chordata</taxon>
        <taxon>Craniata</taxon>
        <taxon>Vertebrata</taxon>
        <taxon>Euteleostomi</taxon>
        <taxon>Actinopterygii</taxon>
        <taxon>Neopterygii</taxon>
        <taxon>Teleostei</taxon>
        <taxon>Anguilliformes</taxon>
        <taxon>Congridae</taxon>
        <taxon>Conger</taxon>
    </lineage>
</organism>
<dbReference type="Pfam" id="PF13927">
    <property type="entry name" value="Ig_3"/>
    <property type="match status" value="2"/>
</dbReference>
<proteinExistence type="predicted"/>
<evidence type="ECO:0000313" key="8">
    <source>
        <dbReference type="EMBL" id="KAJ8287461.1"/>
    </source>
</evidence>
<gene>
    <name evidence="8" type="ORF">COCON_G00001200</name>
</gene>
<sequence>MLFNTFIALLSVSGVLSQDGWGVTYTPERICALKGSSVDMRCAYFHPTYYYTFLWQYYTVEKAFWFIRWHHPQEPEDLSLDREYSGRVEYCGNQISDCTFRIKQLRESDSQTYRFRFLTNHNGKYTGRPGVSLTVTALQVRVNPGSVTEGQSVTLTCSTTCTLTGSPAFTWYRDRSPLSFTTQTHQLTASSEDGGTYSCAVKGSELLPSPAVALTVNYPPKGVSVSVSPSGEIVEGSSVTLTCINQANPPVQRYSWFQENRAVPSETGGPEASYTIKHITQQDAGEYYCEAGNGIGTNRSPPKRLDVQYPPKGTSVSVSPSGEIEEGSSVTLTCRSDANPPVQRYSWFKETGAGAGSGQSLNFSNFSSWSSGQYYCEAKNTHGAQNSTALLLTAQGGRSLTVVAAVGAVAAAAILALVFLGVVCVRRKRSINEEQDLLYSTVQKPLLECEDDVQYASVQFLPSRAAPRSPAVKEDCALYTTVRKHQT</sequence>
<evidence type="ECO:0000256" key="6">
    <source>
        <dbReference type="SAM" id="SignalP"/>
    </source>
</evidence>
<dbReference type="InterPro" id="IPR013783">
    <property type="entry name" value="Ig-like_fold"/>
</dbReference>
<feature type="signal peptide" evidence="6">
    <location>
        <begin position="1"/>
        <end position="17"/>
    </location>
</feature>
<comment type="function">
    <text evidence="3">Most highly expressed siglec (sialic acid-binding immunoglobulin-like lectin) on B-cells that plays a role in various aspects of B-cell biology including differentiation, antigen presentation, and trafficking to bone marrow. Binds to alpha 2,6-linked sialic acid residues of surface molecules such as CD22 itself, CD45 and IgM in a cis configuration. Can also bind to ligands on other cells as an adhesion molecule in a trans configuration. Acts as an inhibitory coreceptor on the surface of B-cells and inhibits B-cell receptor induced signaling, characterized by inhibition of the calcium mobilization and cellular activation. Mechanistically, the immunoreceptor tyrosine-based inhibitory motif domain is phosphorylated by the Src kinase LYN, which in turn leads to the recruitment of the protein tyrosine phosphatase 1/PTPN6, leading to the negative regulation of BCR signaling. If this negative signaling from is of sufficient strength, apoptosis of the B-cell can be induced.</text>
</comment>
<evidence type="ECO:0000256" key="3">
    <source>
        <dbReference type="ARBA" id="ARBA00045430"/>
    </source>
</evidence>
<dbReference type="PANTHER" id="PTHR46013">
    <property type="entry name" value="VASCULAR CELL ADHESION MOLECULE 1"/>
    <property type="match status" value="1"/>
</dbReference>
<keyword evidence="5" id="KW-0812">Transmembrane</keyword>
<dbReference type="Proteomes" id="UP001152803">
    <property type="component" value="Unassembled WGS sequence"/>
</dbReference>
<dbReference type="Pfam" id="PF24518">
    <property type="entry name" value="Ig_CD22"/>
    <property type="match status" value="1"/>
</dbReference>
<comment type="subunit">
    <text evidence="4">Predominantly monomer of isoform CD22-beta. Also found as heterodimer of isoform CD22-beta and a shorter isoform. Interacts with PTPN6/SHP-1, LYN, SYK, PIK3R1/PIK3R2 and PLCG1 upon phosphorylation. Interacts with GRB2, INPP5D and SHC1 upon phosphorylation. May form a complex with INPP5D/SHIP, GRB2 and SHC1.</text>
</comment>
<name>A0A9Q1I848_CONCO</name>
<protein>
    <recommendedName>
        <fullName evidence="1">B-cell receptor CD22</fullName>
    </recommendedName>
    <alternativeName>
        <fullName evidence="2">Sialic acid-binding Ig-like lectin 2</fullName>
    </alternativeName>
</protein>
<dbReference type="PROSITE" id="PS50835">
    <property type="entry name" value="IG_LIKE"/>
    <property type="match status" value="3"/>
</dbReference>
<keyword evidence="6" id="KW-0732">Signal</keyword>
<dbReference type="Pfam" id="PF13895">
    <property type="entry name" value="Ig_2"/>
    <property type="match status" value="1"/>
</dbReference>
<accession>A0A9Q1I848</accession>
<dbReference type="InterPro" id="IPR056386">
    <property type="entry name" value="Ig_CD22"/>
</dbReference>
<dbReference type="InterPro" id="IPR003598">
    <property type="entry name" value="Ig_sub2"/>
</dbReference>
<dbReference type="SUPFAM" id="SSF48726">
    <property type="entry name" value="Immunoglobulin"/>
    <property type="match status" value="4"/>
</dbReference>
<dbReference type="AlphaFoldDB" id="A0A9Q1I848"/>
<feature type="domain" description="Ig-like" evidence="7">
    <location>
        <begin position="129"/>
        <end position="215"/>
    </location>
</feature>
<keyword evidence="5" id="KW-1133">Transmembrane helix</keyword>
<reference evidence="8" key="1">
    <citation type="journal article" date="2023" name="Science">
        <title>Genome structures resolve the early diversification of teleost fishes.</title>
        <authorList>
            <person name="Parey E."/>
            <person name="Louis A."/>
            <person name="Montfort J."/>
            <person name="Bouchez O."/>
            <person name="Roques C."/>
            <person name="Iampietro C."/>
            <person name="Lluch J."/>
            <person name="Castinel A."/>
            <person name="Donnadieu C."/>
            <person name="Desvignes T."/>
            <person name="Floi Bucao C."/>
            <person name="Jouanno E."/>
            <person name="Wen M."/>
            <person name="Mejri S."/>
            <person name="Dirks R."/>
            <person name="Jansen H."/>
            <person name="Henkel C."/>
            <person name="Chen W.J."/>
            <person name="Zahm M."/>
            <person name="Cabau C."/>
            <person name="Klopp C."/>
            <person name="Thompson A.W."/>
            <person name="Robinson-Rechavi M."/>
            <person name="Braasch I."/>
            <person name="Lecointre G."/>
            <person name="Bobe J."/>
            <person name="Postlethwait J.H."/>
            <person name="Berthelot C."/>
            <person name="Roest Crollius H."/>
            <person name="Guiguen Y."/>
        </authorList>
    </citation>
    <scope>NUCLEOTIDE SEQUENCE</scope>
    <source>
        <strain evidence="8">Concon-B</strain>
    </source>
</reference>